<comment type="caution">
    <text evidence="3">The sequence shown here is derived from an EMBL/GenBank/DDBJ whole genome shotgun (WGS) entry which is preliminary data.</text>
</comment>
<name>A0A843UUW7_COLES</name>
<dbReference type="OrthoDB" id="786868at2759"/>
<keyword evidence="4" id="KW-1185">Reference proteome</keyword>
<evidence type="ECO:0000313" key="3">
    <source>
        <dbReference type="EMBL" id="MQL86267.1"/>
    </source>
</evidence>
<proteinExistence type="predicted"/>
<dbReference type="PANTHER" id="PTHR31286:SF180">
    <property type="entry name" value="OS10G0362600 PROTEIN"/>
    <property type="match status" value="1"/>
</dbReference>
<gene>
    <name evidence="3" type="ORF">Taro_018802</name>
</gene>
<organism evidence="3 4">
    <name type="scientific">Colocasia esculenta</name>
    <name type="common">Wild taro</name>
    <name type="synonym">Arum esculentum</name>
    <dbReference type="NCBI Taxonomy" id="4460"/>
    <lineage>
        <taxon>Eukaryota</taxon>
        <taxon>Viridiplantae</taxon>
        <taxon>Streptophyta</taxon>
        <taxon>Embryophyta</taxon>
        <taxon>Tracheophyta</taxon>
        <taxon>Spermatophyta</taxon>
        <taxon>Magnoliopsida</taxon>
        <taxon>Liliopsida</taxon>
        <taxon>Araceae</taxon>
        <taxon>Aroideae</taxon>
        <taxon>Colocasieae</taxon>
        <taxon>Colocasia</taxon>
    </lineage>
</organism>
<evidence type="ECO:0000256" key="1">
    <source>
        <dbReference type="SAM" id="MobiDB-lite"/>
    </source>
</evidence>
<dbReference type="InterPro" id="IPR025558">
    <property type="entry name" value="DUF4283"/>
</dbReference>
<feature type="non-terminal residue" evidence="3">
    <location>
        <position position="1"/>
    </location>
</feature>
<sequence>EFNLEFINPTTRGHKKIAVMAKEDSEELVDAWSQAILHMLDNGFFVCKLDSGDDLQRILEGFWTVRGHPMILRKWNQDLRLEVDSLQSIPLWISLHGLPLHLWTRTCIAKLCSTIGEPLYFDKMTAERKRLSFARACVLVSSMKELPDSVVYEDSDGKLRSLRVSYSWRPRRCTNIFCKRSVDTPHNGVDTTTQIQRQKGISLPRSTQDQSRSTLDLVLRTACLQNWDSRSTQHQSRSTLDSVPRTTCLQNWDSRSTQDQSRSTLDSVPRTACLQNWDSRSTQLQSRSTLDLVPRTAVLRFGTVCRHHHQGRSTHYGKIAT</sequence>
<feature type="region of interest" description="Disordered" evidence="1">
    <location>
        <begin position="188"/>
        <end position="209"/>
    </location>
</feature>
<feature type="domain" description="DUF4283" evidence="2">
    <location>
        <begin position="37"/>
        <end position="80"/>
    </location>
</feature>
<accession>A0A843UUW7</accession>
<dbReference type="Proteomes" id="UP000652761">
    <property type="component" value="Unassembled WGS sequence"/>
</dbReference>
<dbReference type="AlphaFoldDB" id="A0A843UUW7"/>
<protein>
    <recommendedName>
        <fullName evidence="2">DUF4283 domain-containing protein</fullName>
    </recommendedName>
</protein>
<dbReference type="Pfam" id="PF14111">
    <property type="entry name" value="DUF4283"/>
    <property type="match status" value="1"/>
</dbReference>
<feature type="compositionally biased region" description="Polar residues" evidence="1">
    <location>
        <begin position="189"/>
        <end position="209"/>
    </location>
</feature>
<dbReference type="InterPro" id="IPR040256">
    <property type="entry name" value="At4g02000-like"/>
</dbReference>
<dbReference type="PANTHER" id="PTHR31286">
    <property type="entry name" value="GLYCINE-RICH CELL WALL STRUCTURAL PROTEIN 1.8-LIKE"/>
    <property type="match status" value="1"/>
</dbReference>
<evidence type="ECO:0000313" key="4">
    <source>
        <dbReference type="Proteomes" id="UP000652761"/>
    </source>
</evidence>
<dbReference type="EMBL" id="NMUH01000888">
    <property type="protein sequence ID" value="MQL86267.1"/>
    <property type="molecule type" value="Genomic_DNA"/>
</dbReference>
<reference evidence="3" key="1">
    <citation type="submission" date="2017-07" db="EMBL/GenBank/DDBJ databases">
        <title>Taro Niue Genome Assembly and Annotation.</title>
        <authorList>
            <person name="Atibalentja N."/>
            <person name="Keating K."/>
            <person name="Fields C.J."/>
        </authorList>
    </citation>
    <scope>NUCLEOTIDE SEQUENCE</scope>
    <source>
        <strain evidence="3">Niue_2</strain>
        <tissue evidence="3">Leaf</tissue>
    </source>
</reference>
<evidence type="ECO:0000259" key="2">
    <source>
        <dbReference type="Pfam" id="PF14111"/>
    </source>
</evidence>